<evidence type="ECO:0000259" key="7">
    <source>
        <dbReference type="Pfam" id="PF04542"/>
    </source>
</evidence>
<dbReference type="Pfam" id="PF04542">
    <property type="entry name" value="Sigma70_r2"/>
    <property type="match status" value="1"/>
</dbReference>
<dbReference type="InterPro" id="IPR013324">
    <property type="entry name" value="RNA_pol_sigma_r3/r4-like"/>
</dbReference>
<keyword evidence="5" id="KW-0804">Transcription</keyword>
<dbReference type="Pfam" id="PF08281">
    <property type="entry name" value="Sigma70_r4_2"/>
    <property type="match status" value="1"/>
</dbReference>
<dbReference type="SUPFAM" id="SSF88659">
    <property type="entry name" value="Sigma3 and sigma4 domains of RNA polymerase sigma factors"/>
    <property type="match status" value="1"/>
</dbReference>
<evidence type="ECO:0000256" key="5">
    <source>
        <dbReference type="ARBA" id="ARBA00023163"/>
    </source>
</evidence>
<reference evidence="9 10" key="1">
    <citation type="submission" date="2021-03" db="EMBL/GenBank/DDBJ databases">
        <title>Actinomadura violae sp. nov., isolated from lichen in Thailand.</title>
        <authorList>
            <person name="Kanchanasin P."/>
            <person name="Saeng-In P."/>
            <person name="Phongsopitanun W."/>
            <person name="Yuki M."/>
            <person name="Kudo T."/>
            <person name="Ohkuma M."/>
            <person name="Tanasupawat S."/>
        </authorList>
    </citation>
    <scope>NUCLEOTIDE SEQUENCE [LARGE SCALE GENOMIC DNA]</scope>
    <source>
        <strain evidence="9 10">LCR2-06</strain>
    </source>
</reference>
<evidence type="ECO:0000256" key="4">
    <source>
        <dbReference type="ARBA" id="ARBA00023125"/>
    </source>
</evidence>
<feature type="compositionally biased region" description="Basic residues" evidence="6">
    <location>
        <begin position="80"/>
        <end position="93"/>
    </location>
</feature>
<dbReference type="EMBL" id="JAGEPF010000021">
    <property type="protein sequence ID" value="MBO2462245.1"/>
    <property type="molecule type" value="Genomic_DNA"/>
</dbReference>
<dbReference type="Gene3D" id="1.10.1740.10">
    <property type="match status" value="1"/>
</dbReference>
<evidence type="ECO:0000256" key="3">
    <source>
        <dbReference type="ARBA" id="ARBA00023082"/>
    </source>
</evidence>
<organism evidence="9 10">
    <name type="scientific">Actinomadura violacea</name>
    <dbReference type="NCBI Taxonomy" id="2819934"/>
    <lineage>
        <taxon>Bacteria</taxon>
        <taxon>Bacillati</taxon>
        <taxon>Actinomycetota</taxon>
        <taxon>Actinomycetes</taxon>
        <taxon>Streptosporangiales</taxon>
        <taxon>Thermomonosporaceae</taxon>
        <taxon>Actinomadura</taxon>
    </lineage>
</organism>
<sequence length="284" mass="31562">MDRAARRVGRPAGTAAGRAAPSGELVGQPPRRRGDRQAGGPARRRDPVPHQGPALDRRGVPGRVPRAARRRAAADPRPGGRLRRHRVRPRPRSAARATSAPRTRLFPVSLLNFRQEGPPDLVVHSPERAVTRLYEAHALDLVRLALVMVGDRPTAEDVVQDSFLGLYRRWGRLKDTGKALTYLRSSVLNNCRTVLRRRGRRLLGAQDPPAASAESRVLGLEQGKEILDAPRRLPHKQRETLVLRFVLDLSEEETAQIMRVSRGTVRSNTSRGRTALERMLGETP</sequence>
<evidence type="ECO:0000256" key="2">
    <source>
        <dbReference type="ARBA" id="ARBA00023015"/>
    </source>
</evidence>
<evidence type="ECO:0000313" key="10">
    <source>
        <dbReference type="Proteomes" id="UP000680206"/>
    </source>
</evidence>
<keyword evidence="2" id="KW-0805">Transcription regulation</keyword>
<comment type="caution">
    <text evidence="9">The sequence shown here is derived from an EMBL/GenBank/DDBJ whole genome shotgun (WGS) entry which is preliminary data.</text>
</comment>
<keyword evidence="3" id="KW-0731">Sigma factor</keyword>
<dbReference type="CDD" id="cd06171">
    <property type="entry name" value="Sigma70_r4"/>
    <property type="match status" value="1"/>
</dbReference>
<evidence type="ECO:0000256" key="1">
    <source>
        <dbReference type="ARBA" id="ARBA00010641"/>
    </source>
</evidence>
<dbReference type="InterPro" id="IPR013249">
    <property type="entry name" value="RNA_pol_sigma70_r4_t2"/>
</dbReference>
<keyword evidence="4" id="KW-0238">DNA-binding</keyword>
<feature type="region of interest" description="Disordered" evidence="6">
    <location>
        <begin position="264"/>
        <end position="284"/>
    </location>
</feature>
<evidence type="ECO:0000256" key="6">
    <source>
        <dbReference type="SAM" id="MobiDB-lite"/>
    </source>
</evidence>
<comment type="similarity">
    <text evidence="1">Belongs to the sigma-70 factor family. ECF subfamily.</text>
</comment>
<feature type="region of interest" description="Disordered" evidence="6">
    <location>
        <begin position="1"/>
        <end position="101"/>
    </location>
</feature>
<evidence type="ECO:0000313" key="9">
    <source>
        <dbReference type="EMBL" id="MBO2462245.1"/>
    </source>
</evidence>
<dbReference type="InterPro" id="IPR013325">
    <property type="entry name" value="RNA_pol_sigma_r2"/>
</dbReference>
<accession>A0ABS3RZR1</accession>
<dbReference type="Gene3D" id="1.10.10.10">
    <property type="entry name" value="Winged helix-like DNA-binding domain superfamily/Winged helix DNA-binding domain"/>
    <property type="match status" value="1"/>
</dbReference>
<dbReference type="PANTHER" id="PTHR43133:SF50">
    <property type="entry name" value="ECF RNA POLYMERASE SIGMA FACTOR SIGM"/>
    <property type="match status" value="1"/>
</dbReference>
<feature type="compositionally biased region" description="Basic and acidic residues" evidence="6">
    <location>
        <begin position="274"/>
        <end position="284"/>
    </location>
</feature>
<evidence type="ECO:0000259" key="8">
    <source>
        <dbReference type="Pfam" id="PF08281"/>
    </source>
</evidence>
<protein>
    <submittedName>
        <fullName evidence="9">Sigma-70 family RNA polymerase sigma factor</fullName>
    </submittedName>
</protein>
<proteinExistence type="inferred from homology"/>
<gene>
    <name evidence="9" type="ORF">J4709_32210</name>
</gene>
<dbReference type="InterPro" id="IPR036388">
    <property type="entry name" value="WH-like_DNA-bd_sf"/>
</dbReference>
<dbReference type="NCBIfam" id="TIGR02937">
    <property type="entry name" value="sigma70-ECF"/>
    <property type="match status" value="1"/>
</dbReference>
<feature type="domain" description="RNA polymerase sigma factor 70 region 4 type 2" evidence="8">
    <location>
        <begin position="226"/>
        <end position="276"/>
    </location>
</feature>
<dbReference type="InterPro" id="IPR007627">
    <property type="entry name" value="RNA_pol_sigma70_r2"/>
</dbReference>
<dbReference type="InterPro" id="IPR039425">
    <property type="entry name" value="RNA_pol_sigma-70-like"/>
</dbReference>
<dbReference type="Proteomes" id="UP000680206">
    <property type="component" value="Unassembled WGS sequence"/>
</dbReference>
<dbReference type="PANTHER" id="PTHR43133">
    <property type="entry name" value="RNA POLYMERASE ECF-TYPE SIGMA FACTO"/>
    <property type="match status" value="1"/>
</dbReference>
<feature type="domain" description="RNA polymerase sigma-70 region 2" evidence="7">
    <location>
        <begin position="133"/>
        <end position="201"/>
    </location>
</feature>
<keyword evidence="10" id="KW-1185">Reference proteome</keyword>
<name>A0ABS3RZR1_9ACTN</name>
<dbReference type="InterPro" id="IPR014284">
    <property type="entry name" value="RNA_pol_sigma-70_dom"/>
</dbReference>
<dbReference type="SUPFAM" id="SSF88946">
    <property type="entry name" value="Sigma2 domain of RNA polymerase sigma factors"/>
    <property type="match status" value="1"/>
</dbReference>
<feature type="compositionally biased region" description="Low complexity" evidence="6">
    <location>
        <begin position="10"/>
        <end position="20"/>
    </location>
</feature>